<evidence type="ECO:0000256" key="2">
    <source>
        <dbReference type="ARBA" id="ARBA00004613"/>
    </source>
</evidence>
<feature type="domain" description="Secretion system C-terminal sorting" evidence="13">
    <location>
        <begin position="1070"/>
        <end position="1146"/>
    </location>
</feature>
<dbReference type="InterPro" id="IPR055372">
    <property type="entry name" value="CBM96"/>
</dbReference>
<dbReference type="Gene3D" id="2.60.120.430">
    <property type="entry name" value="Galactose-binding lectin"/>
    <property type="match status" value="2"/>
</dbReference>
<dbReference type="InterPro" id="IPR039155">
    <property type="entry name" value="MLEC"/>
</dbReference>
<evidence type="ECO:0000256" key="11">
    <source>
        <dbReference type="ARBA" id="ARBA00023277"/>
    </source>
</evidence>
<dbReference type="PANTHER" id="PTHR13460">
    <property type="match status" value="1"/>
</dbReference>
<name>A0ABX7IA07_9BACT</name>
<evidence type="ECO:0000259" key="13">
    <source>
        <dbReference type="Pfam" id="PF18962"/>
    </source>
</evidence>
<dbReference type="SMART" id="SM00612">
    <property type="entry name" value="Kelch"/>
    <property type="match status" value="2"/>
</dbReference>
<dbReference type="Pfam" id="PF05345">
    <property type="entry name" value="He_PIG"/>
    <property type="match status" value="1"/>
</dbReference>
<dbReference type="SUPFAM" id="SSF117281">
    <property type="entry name" value="Kelch motif"/>
    <property type="match status" value="2"/>
</dbReference>
<dbReference type="Pfam" id="PF18962">
    <property type="entry name" value="Por_Secre_tail"/>
    <property type="match status" value="1"/>
</dbReference>
<evidence type="ECO:0000259" key="12">
    <source>
        <dbReference type="Pfam" id="PF11721"/>
    </source>
</evidence>
<dbReference type="InterPro" id="IPR021720">
    <property type="entry name" value="Malectin_dom"/>
</dbReference>
<dbReference type="NCBIfam" id="TIGR04183">
    <property type="entry name" value="Por_Secre_tail"/>
    <property type="match status" value="1"/>
</dbReference>
<evidence type="ECO:0000256" key="1">
    <source>
        <dbReference type="ARBA" id="ARBA00004115"/>
    </source>
</evidence>
<proteinExistence type="inferred from homology"/>
<dbReference type="Pfam" id="PF24517">
    <property type="entry name" value="CBM96"/>
    <property type="match status" value="1"/>
</dbReference>
<dbReference type="Proteomes" id="UP000612680">
    <property type="component" value="Chromosome"/>
</dbReference>
<keyword evidence="10" id="KW-0325">Glycoprotein</keyword>
<dbReference type="Gene3D" id="2.120.10.80">
    <property type="entry name" value="Kelch-type beta propeller"/>
    <property type="match status" value="2"/>
</dbReference>
<dbReference type="SUPFAM" id="SSF49313">
    <property type="entry name" value="Cadherin-like"/>
    <property type="match status" value="1"/>
</dbReference>
<keyword evidence="7" id="KW-0256">Endoplasmic reticulum</keyword>
<protein>
    <submittedName>
        <fullName evidence="15">DNRLRE domain-containing protein</fullName>
    </submittedName>
</protein>
<evidence type="ECO:0000256" key="3">
    <source>
        <dbReference type="ARBA" id="ARBA00009141"/>
    </source>
</evidence>
<evidence type="ECO:0000313" key="16">
    <source>
        <dbReference type="Proteomes" id="UP000612680"/>
    </source>
</evidence>
<keyword evidence="11" id="KW-0119">Carbohydrate metabolism</keyword>
<dbReference type="RefSeq" id="WP_204656286.1">
    <property type="nucleotide sequence ID" value="NZ_CP056775.1"/>
</dbReference>
<dbReference type="InterPro" id="IPR026444">
    <property type="entry name" value="Secre_tail"/>
</dbReference>
<keyword evidence="16" id="KW-1185">Reference proteome</keyword>
<gene>
    <name evidence="15" type="ORF">HWI92_14315</name>
</gene>
<feature type="domain" description="Malectin" evidence="12">
    <location>
        <begin position="719"/>
        <end position="860"/>
    </location>
</feature>
<comment type="subcellular location">
    <subcellularLocation>
        <location evidence="1">Endoplasmic reticulum membrane</location>
        <topology evidence="1">Single-pass type I membrane protein</topology>
    </subcellularLocation>
    <subcellularLocation>
        <location evidence="2">Secreted</location>
    </subcellularLocation>
</comment>
<evidence type="ECO:0000256" key="8">
    <source>
        <dbReference type="ARBA" id="ARBA00022989"/>
    </source>
</evidence>
<dbReference type="InterPro" id="IPR008979">
    <property type="entry name" value="Galactose-bd-like_sf"/>
</dbReference>
<feature type="domain" description="Carbohydrate-binding module family 96" evidence="14">
    <location>
        <begin position="881"/>
        <end position="1042"/>
    </location>
</feature>
<dbReference type="InterPro" id="IPR013783">
    <property type="entry name" value="Ig-like_fold"/>
</dbReference>
<evidence type="ECO:0000256" key="9">
    <source>
        <dbReference type="ARBA" id="ARBA00023136"/>
    </source>
</evidence>
<dbReference type="PANTHER" id="PTHR13460:SF0">
    <property type="entry name" value="MALECTIN"/>
    <property type="match status" value="1"/>
</dbReference>
<keyword evidence="9" id="KW-0472">Membrane</keyword>
<dbReference type="InterPro" id="IPR015915">
    <property type="entry name" value="Kelch-typ_b-propeller"/>
</dbReference>
<accession>A0ABX7IA07</accession>
<dbReference type="InterPro" id="IPR015919">
    <property type="entry name" value="Cadherin-like_sf"/>
</dbReference>
<keyword evidence="6" id="KW-0732">Signal</keyword>
<dbReference type="SUPFAM" id="SSF49785">
    <property type="entry name" value="Galactose-binding domain-like"/>
    <property type="match status" value="2"/>
</dbReference>
<dbReference type="Gene3D" id="2.60.40.10">
    <property type="entry name" value="Immunoglobulins"/>
    <property type="match status" value="1"/>
</dbReference>
<evidence type="ECO:0000256" key="7">
    <source>
        <dbReference type="ARBA" id="ARBA00022824"/>
    </source>
</evidence>
<keyword evidence="8" id="KW-1133">Transmembrane helix</keyword>
<evidence type="ECO:0000313" key="15">
    <source>
        <dbReference type="EMBL" id="QRR01998.1"/>
    </source>
</evidence>
<evidence type="ECO:0000256" key="4">
    <source>
        <dbReference type="ARBA" id="ARBA00022525"/>
    </source>
</evidence>
<keyword evidence="4" id="KW-0964">Secreted</keyword>
<dbReference type="InterPro" id="IPR006652">
    <property type="entry name" value="Kelch_1"/>
</dbReference>
<sequence length="1150" mass="123650">MIRFYSTFHLLSPAFIPLLRRLTVVAVLLLTITGVQAQWTRKADEIAKRAEGNNVVYQGKLYVFGGFADNPVIEKTNEVYDIARDSWASIARFPAGKEITHQGVVLVDNKVWHIGGRSVDAHGPVSSQVIIYDIATNTWSNGPELIDPSTGKAFPIGGGGYALVGRTIHVFGGFGPVICEDQSKLHLTIDVDKYLASPSTVTWENKLAPMPEPRNHISYVTLGGKIYALGGQFKHDCLALDQPICHVYDPATDAWTRLTDLPIVRSHAEASTFAVDGKIFLTAGQGVNDRTQNTVYQFNPQANNGLGSWSNLTAYRLPGSFLGLSAKLVGSSFIITNGALDSYANERKETYIAQVPRTPARTLGFSVPCFSEQLAPEQKSVLKNLLYVIEDPTNYTLTSNAGWLTVTKNKQGSVNLNGVETEVTINTAGLEPGQYSGIITAIGSQPGSLATFCVNVEVSDEETVNAIRINSGGQTFNASGNRTFTADQYYGGIDRTGTPFTGDILNTTDDALYRTERSSEAFSYNIPVRNGAMNVVLHFAEIWYGAPDRAAGGKGKRMFNVDIEGTRKLTDYDIYDEAGGALKPIQEIFPVTVTDGILNINFTTGKANLPKISAIEVIPQELTNTAPVLGVIGNKSVVAGQKLTFNAVASDEDGQALVFSLVNAPAGASIQQATGAFAWTPTVPGKYTFAVKVTDSGSPALSDQEQITVTVNNASTAKAIRINAGGANFTAADGRIFMEDQYFTGINRVSTLPGGNDILNTTDDVLYRTERSSNAFGYDIPVVNGTVNVILHFAEIWFGIPNRGQGGEGSRLFNVDIENTRKLTSYDIFAEAGGALRAVQETFTVNVTDGELNIDFTAIANLPSLAAIEVIPQTAVPSSSMTLMPVADAFVRSGNYANTNSGSNNALNVKSGSGNSNDRTTYLKFSLADVGLVNSAKLRLYGRNTENADNVSLTAFSVTTDSWTEDGITWNNAPAAAAALGNMDVNNQYKYYELDVTAFVSAQQAGDKTVSILFRNPDSQNRNLEFYSKEKGTYPPQLIIETATEATLARMSAEKLPAEKKGHSNAASLVYPNPAKGTLHVSLSDNHQGNVKLNLVSGMGTIIPLGSIMRETNKTKASVDLSGKLLPPGLYVLEMQSSGFTEAIKLLITE</sequence>
<evidence type="ECO:0000256" key="10">
    <source>
        <dbReference type="ARBA" id="ARBA00023180"/>
    </source>
</evidence>
<dbReference type="Pfam" id="PF11721">
    <property type="entry name" value="Malectin"/>
    <property type="match status" value="2"/>
</dbReference>
<dbReference type="Pfam" id="PF01344">
    <property type="entry name" value="Kelch_1"/>
    <property type="match status" value="1"/>
</dbReference>
<comment type="similarity">
    <text evidence="3">Belongs to the malectin family.</text>
</comment>
<reference evidence="15 16" key="1">
    <citation type="submission" date="2020-06" db="EMBL/GenBank/DDBJ databases">
        <title>Dyadobacter sandarakinus sp. nov., isolated from the soil of the Arctic Yellow River Station.</title>
        <authorList>
            <person name="Zhang Y."/>
            <person name="Peng F."/>
        </authorList>
    </citation>
    <scope>NUCLEOTIDE SEQUENCE [LARGE SCALE GENOMIC DNA]</scope>
    <source>
        <strain evidence="15 16">Q3-56</strain>
    </source>
</reference>
<evidence type="ECO:0000256" key="6">
    <source>
        <dbReference type="ARBA" id="ARBA00022729"/>
    </source>
</evidence>
<feature type="domain" description="Malectin" evidence="12">
    <location>
        <begin position="467"/>
        <end position="615"/>
    </location>
</feature>
<dbReference type="Pfam" id="PF24681">
    <property type="entry name" value="Kelch_KLHDC2_KLHL20_DRC7"/>
    <property type="match status" value="1"/>
</dbReference>
<dbReference type="NCBIfam" id="NF033679">
    <property type="entry name" value="DNRLRE_dom"/>
    <property type="match status" value="1"/>
</dbReference>
<evidence type="ECO:0000256" key="5">
    <source>
        <dbReference type="ARBA" id="ARBA00022692"/>
    </source>
</evidence>
<keyword evidence="5" id="KW-0812">Transmembrane</keyword>
<evidence type="ECO:0000259" key="14">
    <source>
        <dbReference type="Pfam" id="PF24517"/>
    </source>
</evidence>
<dbReference type="EMBL" id="CP056775">
    <property type="protein sequence ID" value="QRR01998.1"/>
    <property type="molecule type" value="Genomic_DNA"/>
</dbReference>
<organism evidence="15 16">
    <name type="scientific">Dyadobacter sandarakinus</name>
    <dbReference type="NCBI Taxonomy" id="2747268"/>
    <lineage>
        <taxon>Bacteria</taxon>
        <taxon>Pseudomonadati</taxon>
        <taxon>Bacteroidota</taxon>
        <taxon>Cytophagia</taxon>
        <taxon>Cytophagales</taxon>
        <taxon>Spirosomataceae</taxon>
        <taxon>Dyadobacter</taxon>
    </lineage>
</organism>